<dbReference type="RefSeq" id="WP_130613054.1">
    <property type="nucleotide sequence ID" value="NZ_AP019369.1"/>
</dbReference>
<dbReference type="Gene3D" id="1.10.10.60">
    <property type="entry name" value="Homeodomain-like"/>
    <property type="match status" value="1"/>
</dbReference>
<keyword evidence="2" id="KW-0229">DNA integration</keyword>
<dbReference type="AlphaFoldDB" id="A0A4P2VMK9"/>
<dbReference type="EMBL" id="AP019369">
    <property type="protein sequence ID" value="BBH54646.1"/>
    <property type="molecule type" value="Genomic_DNA"/>
</dbReference>
<dbReference type="PROSITE" id="PS00398">
    <property type="entry name" value="RECOMBINASES_2"/>
    <property type="match status" value="1"/>
</dbReference>
<dbReference type="KEGG" id="sbf:JCM31447_31200"/>
<dbReference type="InterPro" id="IPR036162">
    <property type="entry name" value="Resolvase-like_N_sf"/>
</dbReference>
<dbReference type="Pfam" id="PF02796">
    <property type="entry name" value="HTH_7"/>
    <property type="match status" value="1"/>
</dbReference>
<keyword evidence="5" id="KW-0233">DNA recombination</keyword>
<evidence type="ECO:0000256" key="4">
    <source>
        <dbReference type="ARBA" id="ARBA00023125"/>
    </source>
</evidence>
<comment type="similarity">
    <text evidence="1">Belongs to the site-specific recombinase resolvase family.</text>
</comment>
<dbReference type="PROSITE" id="PS00397">
    <property type="entry name" value="RECOMBINASES_1"/>
    <property type="match status" value="1"/>
</dbReference>
<dbReference type="GO" id="GO:0003677">
    <property type="term" value="F:DNA binding"/>
    <property type="evidence" value="ECO:0007669"/>
    <property type="project" value="UniProtKB-KW"/>
</dbReference>
<dbReference type="PROSITE" id="PS51736">
    <property type="entry name" value="RECOMBINASES_3"/>
    <property type="match status" value="1"/>
</dbReference>
<evidence type="ECO:0000256" key="1">
    <source>
        <dbReference type="ARBA" id="ARBA00009913"/>
    </source>
</evidence>
<name>A0A4P2VMK9_FLUSA</name>
<feature type="domain" description="Resolvase/invertase-type recombinase catalytic" evidence="8">
    <location>
        <begin position="1"/>
        <end position="134"/>
    </location>
</feature>
<dbReference type="PANTHER" id="PTHR30461">
    <property type="entry name" value="DNA-INVERTASE FROM LAMBDOID PROPHAGE"/>
    <property type="match status" value="1"/>
</dbReference>
<dbReference type="OrthoDB" id="9797501at2"/>
<dbReference type="FunFam" id="3.40.50.1390:FF:000001">
    <property type="entry name" value="DNA recombinase"/>
    <property type="match status" value="1"/>
</dbReference>
<evidence type="ECO:0000256" key="7">
    <source>
        <dbReference type="PROSITE-ProRule" id="PRU10137"/>
    </source>
</evidence>
<dbReference type="FunFam" id="1.10.10.60:FF:000352">
    <property type="entry name" value="Site-specific DNA recombinase"/>
    <property type="match status" value="1"/>
</dbReference>
<dbReference type="PANTHER" id="PTHR30461:SF2">
    <property type="entry name" value="SERINE RECOMBINASE PINE-RELATED"/>
    <property type="match status" value="1"/>
</dbReference>
<dbReference type="InterPro" id="IPR006120">
    <property type="entry name" value="Resolvase_HTH_dom"/>
</dbReference>
<dbReference type="SUPFAM" id="SSF46689">
    <property type="entry name" value="Homeodomain-like"/>
    <property type="match status" value="1"/>
</dbReference>
<sequence length="188" mass="21044">MLIGYARVSTLDQNLDLQEKALQKSGCNKIFVDKASGSRSARPGLEKSLEQLREGDTFIVWKLDRLGRNIKDLIDFVKDLEAKKIEFKSLTDNIDTSTPSGRFFFHTMAALAQMERELIIERTKAGLKAAKERGRIGGRKRRMTPNKLESAKKLLSSGTPPKDVAMSLGVSIPTLYRWLPAHTHSEAS</sequence>
<dbReference type="SUPFAM" id="SSF53041">
    <property type="entry name" value="Resolvase-like"/>
    <property type="match status" value="1"/>
</dbReference>
<feature type="active site" description="O-(5'-phospho-DNA)-serine intermediate" evidence="6 7">
    <location>
        <position position="9"/>
    </location>
</feature>
<dbReference type="InterPro" id="IPR050639">
    <property type="entry name" value="SSR_resolvase"/>
</dbReference>
<dbReference type="Proteomes" id="UP000291236">
    <property type="component" value="Plasmid 79K"/>
</dbReference>
<geneLocation type="plasmid" evidence="9 10">
    <name>79K</name>
</geneLocation>
<gene>
    <name evidence="9" type="ORF">JCM31447_31200</name>
</gene>
<protein>
    <submittedName>
        <fullName evidence="9">Recombinase family protein</fullName>
    </submittedName>
</protein>
<dbReference type="GO" id="GO:0015074">
    <property type="term" value="P:DNA integration"/>
    <property type="evidence" value="ECO:0007669"/>
    <property type="project" value="UniProtKB-KW"/>
</dbReference>
<dbReference type="Gene3D" id="3.40.50.1390">
    <property type="entry name" value="Resolvase, N-terminal catalytic domain"/>
    <property type="match status" value="1"/>
</dbReference>
<dbReference type="InterPro" id="IPR009057">
    <property type="entry name" value="Homeodomain-like_sf"/>
</dbReference>
<evidence type="ECO:0000259" key="8">
    <source>
        <dbReference type="PROSITE" id="PS51736"/>
    </source>
</evidence>
<organism evidence="9 10">
    <name type="scientific">Fluviispira sanaruensis</name>
    <dbReference type="NCBI Taxonomy" id="2493639"/>
    <lineage>
        <taxon>Bacteria</taxon>
        <taxon>Pseudomonadati</taxon>
        <taxon>Bdellovibrionota</taxon>
        <taxon>Oligoflexia</taxon>
        <taxon>Silvanigrellales</taxon>
        <taxon>Silvanigrellaceae</taxon>
        <taxon>Fluviispira</taxon>
    </lineage>
</organism>
<proteinExistence type="inferred from homology"/>
<reference evidence="9 10" key="1">
    <citation type="submission" date="2018-12" db="EMBL/GenBank/DDBJ databases">
        <title>Rubrispira sanarue gen. nov., sp., nov., a member of the order Silvanigrellales, isolated from a brackish lake in Hamamatsu Japan.</title>
        <authorList>
            <person name="Maejima Y."/>
            <person name="Iino T."/>
            <person name="Muraguchi Y."/>
            <person name="Fukuda K."/>
            <person name="Nojiri H."/>
            <person name="Ohkuma M."/>
            <person name="Moriuchi R."/>
            <person name="Dohra H."/>
            <person name="Kimbara K."/>
            <person name="Shintani M."/>
        </authorList>
    </citation>
    <scope>NUCLEOTIDE SEQUENCE [LARGE SCALE GENOMIC DNA]</scope>
    <source>
        <strain evidence="9 10">RF1110005</strain>
        <plasmid evidence="9 10">79K</plasmid>
    </source>
</reference>
<evidence type="ECO:0000313" key="9">
    <source>
        <dbReference type="EMBL" id="BBH54646.1"/>
    </source>
</evidence>
<keyword evidence="10" id="KW-1185">Reference proteome</keyword>
<evidence type="ECO:0000313" key="10">
    <source>
        <dbReference type="Proteomes" id="UP000291236"/>
    </source>
</evidence>
<dbReference type="Pfam" id="PF00239">
    <property type="entry name" value="Resolvase"/>
    <property type="match status" value="1"/>
</dbReference>
<dbReference type="CDD" id="cd00569">
    <property type="entry name" value="HTH_Hin_like"/>
    <property type="match status" value="1"/>
</dbReference>
<keyword evidence="3" id="KW-0230">DNA invertase</keyword>
<evidence type="ECO:0000256" key="6">
    <source>
        <dbReference type="PIRSR" id="PIRSR606118-50"/>
    </source>
</evidence>
<dbReference type="CDD" id="cd03768">
    <property type="entry name" value="SR_ResInv"/>
    <property type="match status" value="1"/>
</dbReference>
<dbReference type="SMART" id="SM00857">
    <property type="entry name" value="Resolvase"/>
    <property type="match status" value="1"/>
</dbReference>
<evidence type="ECO:0000256" key="3">
    <source>
        <dbReference type="ARBA" id="ARBA00023100"/>
    </source>
</evidence>
<keyword evidence="4" id="KW-0238">DNA-binding</keyword>
<dbReference type="InterPro" id="IPR006118">
    <property type="entry name" value="Recombinase_CS"/>
</dbReference>
<evidence type="ECO:0000256" key="2">
    <source>
        <dbReference type="ARBA" id="ARBA00022908"/>
    </source>
</evidence>
<dbReference type="GO" id="GO:0000150">
    <property type="term" value="F:DNA strand exchange activity"/>
    <property type="evidence" value="ECO:0007669"/>
    <property type="project" value="UniProtKB-KW"/>
</dbReference>
<accession>A0A4P2VMK9</accession>
<evidence type="ECO:0000256" key="5">
    <source>
        <dbReference type="ARBA" id="ARBA00023172"/>
    </source>
</evidence>
<keyword evidence="9" id="KW-0614">Plasmid</keyword>
<dbReference type="InterPro" id="IPR006119">
    <property type="entry name" value="Resolv_N"/>
</dbReference>